<reference evidence="1" key="2">
    <citation type="journal article" date="2020" name="Nat. Commun.">
        <title>Large-scale genome sequencing of mycorrhizal fungi provides insights into the early evolution of symbiotic traits.</title>
        <authorList>
            <person name="Miyauchi S."/>
            <person name="Kiss E."/>
            <person name="Kuo A."/>
            <person name="Drula E."/>
            <person name="Kohler A."/>
            <person name="Sanchez-Garcia M."/>
            <person name="Morin E."/>
            <person name="Andreopoulos B."/>
            <person name="Barry K.W."/>
            <person name="Bonito G."/>
            <person name="Buee M."/>
            <person name="Carver A."/>
            <person name="Chen C."/>
            <person name="Cichocki N."/>
            <person name="Clum A."/>
            <person name="Culley D."/>
            <person name="Crous P.W."/>
            <person name="Fauchery L."/>
            <person name="Girlanda M."/>
            <person name="Hayes R.D."/>
            <person name="Keri Z."/>
            <person name="LaButti K."/>
            <person name="Lipzen A."/>
            <person name="Lombard V."/>
            <person name="Magnuson J."/>
            <person name="Maillard F."/>
            <person name="Murat C."/>
            <person name="Nolan M."/>
            <person name="Ohm R.A."/>
            <person name="Pangilinan J."/>
            <person name="Pereira M.F."/>
            <person name="Perotto S."/>
            <person name="Peter M."/>
            <person name="Pfister S."/>
            <person name="Riley R."/>
            <person name="Sitrit Y."/>
            <person name="Stielow J.B."/>
            <person name="Szollosi G."/>
            <person name="Zifcakova L."/>
            <person name="Stursova M."/>
            <person name="Spatafora J.W."/>
            <person name="Tedersoo L."/>
            <person name="Vaario L.M."/>
            <person name="Yamada A."/>
            <person name="Yan M."/>
            <person name="Wang P."/>
            <person name="Xu J."/>
            <person name="Bruns T."/>
            <person name="Baldrian P."/>
            <person name="Vilgalys R."/>
            <person name="Dunand C."/>
            <person name="Henrissat B."/>
            <person name="Grigoriev I.V."/>
            <person name="Hibbett D."/>
            <person name="Nagy L.G."/>
            <person name="Martin F.M."/>
        </authorList>
    </citation>
    <scope>NUCLEOTIDE SEQUENCE</scope>
    <source>
        <strain evidence="1">P2</strain>
    </source>
</reference>
<dbReference type="Proteomes" id="UP000886501">
    <property type="component" value="Unassembled WGS sequence"/>
</dbReference>
<name>A0ACB6ZB46_THEGA</name>
<keyword evidence="2" id="KW-1185">Reference proteome</keyword>
<dbReference type="EMBL" id="MU118056">
    <property type="protein sequence ID" value="KAF9646493.1"/>
    <property type="molecule type" value="Genomic_DNA"/>
</dbReference>
<sequence length="895" mass="99393">MTSRLKRKLNDLGVDTSASKANETFCLIGTPLPPLEKSRDTGEFVPLWKQEVRDEKGRRRLHGAFTGGFSAGYFNTVGSKEGWTPSTFKSSRTDRAKQKAARPEDFMDEEDLAELRDSQTLVFQNEEVDIAGRSLDVDNEQDSMSLALERALLPTPKDSPATKILMKMGWRHGQGIGPRLTWRQKKLQDAQAKSTRILTLDDLKLDPNEEDEEAQKHTYPRADTPLTVVPRKDNTHGLGYTPGLSLNDALGNDHSNPFGPQISAGFGLGALNDADEDDVDIYDPGPSSRRNLTAYETGDENSYHHSISQKSDPGPHMNASRPRNTPLQRFRNGEPVLPEFVLAGTPVTDDKWYPLEDVPPGWKPDPHRVWDEYDKENEPAAPVPIPGNKGNLTIDQRGQALGETPLPSKARSVFDYLSQKDRERLKNFVPPKSRPEEPTPIATPLSAPEKPPAPRQFVYPRIEPSAAKAALLGFKPFTSDPVKHARYTAYLKSESEVASDGDRLQLKQKPGQDLEHFQLELEEYAQAATVFKPLSGAMAGRFTTAKTVEQGPAVIEGLHTPSHGTPPTETKEPETKMEEPENAKTHAVKHGMYGVLTRETSVWVPVRLLCKRFGVKEPETEAREEDPGPSSKAHNEWEPEAASAEVELVSADSGGASSSAAVSQGTGGGDRPKPRDLDNIGLGEDETQGADILTYQRPERSIFKAIFASDEENSDDEDQAKAEDTDLQDTSVPAPSGPLAQHPKEDVQMDVDNGPVDPATFKPKFVSRAERTTDDNPPSKKRKKGKEKRKSGKALVSFDVEEDGEDTTGASKPKDKERERERERKKKQRSKDKDSRKGVDRKEKQDEEVDDDEMWVEKTVPEVVQKMNADSSPEPPKEKVETSRLSKRMRAEDFM</sequence>
<evidence type="ECO:0000313" key="2">
    <source>
        <dbReference type="Proteomes" id="UP000886501"/>
    </source>
</evidence>
<organism evidence="1 2">
    <name type="scientific">Thelephora ganbajun</name>
    <name type="common">Ganba fungus</name>
    <dbReference type="NCBI Taxonomy" id="370292"/>
    <lineage>
        <taxon>Eukaryota</taxon>
        <taxon>Fungi</taxon>
        <taxon>Dikarya</taxon>
        <taxon>Basidiomycota</taxon>
        <taxon>Agaricomycotina</taxon>
        <taxon>Agaricomycetes</taxon>
        <taxon>Thelephorales</taxon>
        <taxon>Thelephoraceae</taxon>
        <taxon>Thelephora</taxon>
    </lineage>
</organism>
<evidence type="ECO:0000313" key="1">
    <source>
        <dbReference type="EMBL" id="KAF9646493.1"/>
    </source>
</evidence>
<comment type="caution">
    <text evidence="1">The sequence shown here is derived from an EMBL/GenBank/DDBJ whole genome shotgun (WGS) entry which is preliminary data.</text>
</comment>
<reference evidence="1" key="1">
    <citation type="submission" date="2019-10" db="EMBL/GenBank/DDBJ databases">
        <authorList>
            <consortium name="DOE Joint Genome Institute"/>
            <person name="Kuo A."/>
            <person name="Miyauchi S."/>
            <person name="Kiss E."/>
            <person name="Drula E."/>
            <person name="Kohler A."/>
            <person name="Sanchez-Garcia M."/>
            <person name="Andreopoulos B."/>
            <person name="Barry K.W."/>
            <person name="Bonito G."/>
            <person name="Buee M."/>
            <person name="Carver A."/>
            <person name="Chen C."/>
            <person name="Cichocki N."/>
            <person name="Clum A."/>
            <person name="Culley D."/>
            <person name="Crous P.W."/>
            <person name="Fauchery L."/>
            <person name="Girlanda M."/>
            <person name="Hayes R."/>
            <person name="Keri Z."/>
            <person name="Labutti K."/>
            <person name="Lipzen A."/>
            <person name="Lombard V."/>
            <person name="Magnuson J."/>
            <person name="Maillard F."/>
            <person name="Morin E."/>
            <person name="Murat C."/>
            <person name="Nolan M."/>
            <person name="Ohm R."/>
            <person name="Pangilinan J."/>
            <person name="Pereira M."/>
            <person name="Perotto S."/>
            <person name="Peter M."/>
            <person name="Riley R."/>
            <person name="Sitrit Y."/>
            <person name="Stielow B."/>
            <person name="Szollosi G."/>
            <person name="Zifcakova L."/>
            <person name="Stursova M."/>
            <person name="Spatafora J.W."/>
            <person name="Tedersoo L."/>
            <person name="Vaario L.-M."/>
            <person name="Yamada A."/>
            <person name="Yan M."/>
            <person name="Wang P."/>
            <person name="Xu J."/>
            <person name="Bruns T."/>
            <person name="Baldrian P."/>
            <person name="Vilgalys R."/>
            <person name="Henrissat B."/>
            <person name="Grigoriev I.V."/>
            <person name="Hibbett D."/>
            <person name="Nagy L.G."/>
            <person name="Martin F.M."/>
        </authorList>
    </citation>
    <scope>NUCLEOTIDE SEQUENCE</scope>
    <source>
        <strain evidence="1">P2</strain>
    </source>
</reference>
<gene>
    <name evidence="1" type="ORF">BDM02DRAFT_3156522</name>
</gene>
<proteinExistence type="predicted"/>
<protein>
    <submittedName>
        <fullName evidence="1">Uncharacterized protein</fullName>
    </submittedName>
</protein>
<accession>A0ACB6ZB46</accession>